<evidence type="ECO:0000313" key="4">
    <source>
        <dbReference type="Proteomes" id="UP000649604"/>
    </source>
</evidence>
<name>A0A9D5Q5U8_9BACT</name>
<dbReference type="EMBL" id="WJJP01000373">
    <property type="protein sequence ID" value="MBD3325199.1"/>
    <property type="molecule type" value="Genomic_DNA"/>
</dbReference>
<dbReference type="InterPro" id="IPR028974">
    <property type="entry name" value="TSP_type-3_rpt"/>
</dbReference>
<keyword evidence="1" id="KW-0732">Signal</keyword>
<dbReference type="NCBIfam" id="NF038128">
    <property type="entry name" value="choice_anch_J"/>
    <property type="match status" value="1"/>
</dbReference>
<keyword evidence="2" id="KW-0106">Calcium</keyword>
<dbReference type="SUPFAM" id="SSF103647">
    <property type="entry name" value="TSP type-3 repeat"/>
    <property type="match status" value="1"/>
</dbReference>
<organism evidence="3 4">
    <name type="scientific">candidate division KSB3 bacterium</name>
    <dbReference type="NCBI Taxonomy" id="2044937"/>
    <lineage>
        <taxon>Bacteria</taxon>
        <taxon>candidate division KSB3</taxon>
    </lineage>
</organism>
<dbReference type="InterPro" id="IPR003367">
    <property type="entry name" value="Thrombospondin_3-like_rpt"/>
</dbReference>
<dbReference type="PANTHER" id="PTHR10199">
    <property type="entry name" value="THROMBOSPONDIN"/>
    <property type="match status" value="1"/>
</dbReference>
<accession>A0A9D5Q5U8</accession>
<dbReference type="InterPro" id="IPR017897">
    <property type="entry name" value="Thrombospondin_3_rpt"/>
</dbReference>
<sequence length="280" mass="29698">MSNWSFGGSLEDLVADLGLTWDPSQQQLTALAVLIDLGDPITLQAPSDPDHDGLLSAEDNCPLVANPDQQDTDGNGVGDVCEKDADGDGWADSLDNCPTVANADQADGDGDGVGDACDCAGLFPFSEDFEGAVPPAGWDTNDLSGSGYVWALADSDHTWQTGQAIVADSDAAGYGNHVKTDLWSPEICIPACGATLTFDSNFQEFTGGGEAWLEVSADGGATWTELLYMDNDECSGTNTCSVPHSHDLSAWAGETIIIRWRYDDENTWAWHWGIDNVAVQ</sequence>
<evidence type="ECO:0000313" key="3">
    <source>
        <dbReference type="EMBL" id="MBD3325199.1"/>
    </source>
</evidence>
<dbReference type="GO" id="GO:0005509">
    <property type="term" value="F:calcium ion binding"/>
    <property type="evidence" value="ECO:0007669"/>
    <property type="project" value="InterPro"/>
</dbReference>
<dbReference type="GO" id="GO:0007155">
    <property type="term" value="P:cell adhesion"/>
    <property type="evidence" value="ECO:0007669"/>
    <property type="project" value="InterPro"/>
</dbReference>
<dbReference type="Gene3D" id="2.60.120.200">
    <property type="match status" value="1"/>
</dbReference>
<proteinExistence type="predicted"/>
<evidence type="ECO:0000256" key="1">
    <source>
        <dbReference type="ARBA" id="ARBA00022729"/>
    </source>
</evidence>
<comment type="caution">
    <text evidence="3">The sequence shown here is derived from an EMBL/GenBank/DDBJ whole genome shotgun (WGS) entry which is preliminary data.</text>
</comment>
<dbReference type="Pfam" id="PF02412">
    <property type="entry name" value="TSP_3"/>
    <property type="match status" value="2"/>
</dbReference>
<protein>
    <recommendedName>
        <fullName evidence="5">Peptidase M6-like domain-containing protein</fullName>
    </recommendedName>
</protein>
<evidence type="ECO:0000256" key="2">
    <source>
        <dbReference type="ARBA" id="ARBA00022837"/>
    </source>
</evidence>
<dbReference type="Gene3D" id="4.10.1080.10">
    <property type="entry name" value="TSP type-3 repeat"/>
    <property type="match status" value="1"/>
</dbReference>
<gene>
    <name evidence="3" type="ORF">GF339_11485</name>
</gene>
<evidence type="ECO:0008006" key="5">
    <source>
        <dbReference type="Google" id="ProtNLM"/>
    </source>
</evidence>
<reference evidence="3" key="1">
    <citation type="submission" date="2019-11" db="EMBL/GenBank/DDBJ databases">
        <title>Microbial mats filling the niche in hypersaline microbial mats.</title>
        <authorList>
            <person name="Wong H.L."/>
            <person name="Macleod F.I."/>
            <person name="White R.A. III"/>
            <person name="Burns B.P."/>
        </authorList>
    </citation>
    <scope>NUCLEOTIDE SEQUENCE</scope>
    <source>
        <strain evidence="3">Rbin_158</strain>
    </source>
</reference>
<dbReference type="PROSITE" id="PS51234">
    <property type="entry name" value="TSP3"/>
    <property type="match status" value="1"/>
</dbReference>
<dbReference type="AlphaFoldDB" id="A0A9D5Q5U8"/>
<dbReference type="Proteomes" id="UP000649604">
    <property type="component" value="Unassembled WGS sequence"/>
</dbReference>